<dbReference type="CDD" id="cd02440">
    <property type="entry name" value="AdoMet_MTases"/>
    <property type="match status" value="1"/>
</dbReference>
<protein>
    <submittedName>
        <fullName evidence="3">16S rRNA (Guanine(966)-N(2))-methyltransferase RsmD</fullName>
        <ecNumber evidence="3">2.1.1.171</ecNumber>
    </submittedName>
</protein>
<organism evidence="3 4">
    <name type="scientific">Dorea acetigenes</name>
    <dbReference type="NCBI Taxonomy" id="2981787"/>
    <lineage>
        <taxon>Bacteria</taxon>
        <taxon>Bacillati</taxon>
        <taxon>Bacillota</taxon>
        <taxon>Clostridia</taxon>
        <taxon>Lachnospirales</taxon>
        <taxon>Lachnospiraceae</taxon>
        <taxon>Dorea</taxon>
    </lineage>
</organism>
<dbReference type="EMBL" id="JAOQJU010000002">
    <property type="protein sequence ID" value="MCU6685443.1"/>
    <property type="molecule type" value="Genomic_DNA"/>
</dbReference>
<keyword evidence="1 3" id="KW-0489">Methyltransferase</keyword>
<evidence type="ECO:0000313" key="4">
    <source>
        <dbReference type="Proteomes" id="UP001652431"/>
    </source>
</evidence>
<evidence type="ECO:0000256" key="1">
    <source>
        <dbReference type="ARBA" id="ARBA00022603"/>
    </source>
</evidence>
<accession>A0ABT2RJ68</accession>
<dbReference type="Gene3D" id="3.40.50.150">
    <property type="entry name" value="Vaccinia Virus protein VP39"/>
    <property type="match status" value="1"/>
</dbReference>
<keyword evidence="4" id="KW-1185">Reference proteome</keyword>
<dbReference type="NCBIfam" id="TIGR00095">
    <property type="entry name" value="16S rRNA (guanine(966)-N(2))-methyltransferase RsmD"/>
    <property type="match status" value="1"/>
</dbReference>
<dbReference type="Proteomes" id="UP001652431">
    <property type="component" value="Unassembled WGS sequence"/>
</dbReference>
<sequence>MRVIAGSAKRLQLKTPDGPDTRPTTDRIKETLFNMLAPHLYGCTFLDLFAGSGGIGIEALSRGAAEAVFVEKSPRAMACIKENLNFTKLSPKAVTMQTDVLTALRRLEGEKKFDYIFMDPPYNQSIEEKVLLYLAGSALLSEDGMIIVEAAKDTQFAYADALGLRIIREKVYKTNKHVFLEMTQKEQI</sequence>
<name>A0ABT2RJ68_9FIRM</name>
<dbReference type="PANTHER" id="PTHR43542">
    <property type="entry name" value="METHYLTRANSFERASE"/>
    <property type="match status" value="1"/>
</dbReference>
<proteinExistence type="predicted"/>
<dbReference type="PROSITE" id="PS00092">
    <property type="entry name" value="N6_MTASE"/>
    <property type="match status" value="1"/>
</dbReference>
<reference evidence="3 4" key="1">
    <citation type="journal article" date="2021" name="ISME Commun">
        <title>Automated analysis of genomic sequences facilitates high-throughput and comprehensive description of bacteria.</title>
        <authorList>
            <person name="Hitch T.C.A."/>
        </authorList>
    </citation>
    <scope>NUCLEOTIDE SEQUENCE [LARGE SCALE GENOMIC DNA]</scope>
    <source>
        <strain evidence="3 4">Sanger_03</strain>
    </source>
</reference>
<dbReference type="RefSeq" id="WP_158367852.1">
    <property type="nucleotide sequence ID" value="NZ_JAOQJU010000002.1"/>
</dbReference>
<dbReference type="PIRSF" id="PIRSF004553">
    <property type="entry name" value="CHP00095"/>
    <property type="match status" value="1"/>
</dbReference>
<evidence type="ECO:0000313" key="3">
    <source>
        <dbReference type="EMBL" id="MCU6685443.1"/>
    </source>
</evidence>
<dbReference type="Pfam" id="PF03602">
    <property type="entry name" value="Cons_hypoth95"/>
    <property type="match status" value="1"/>
</dbReference>
<evidence type="ECO:0000256" key="2">
    <source>
        <dbReference type="ARBA" id="ARBA00022679"/>
    </source>
</evidence>
<dbReference type="SUPFAM" id="SSF53335">
    <property type="entry name" value="S-adenosyl-L-methionine-dependent methyltransferases"/>
    <property type="match status" value="1"/>
</dbReference>
<dbReference type="InterPro" id="IPR029063">
    <property type="entry name" value="SAM-dependent_MTases_sf"/>
</dbReference>
<gene>
    <name evidence="3" type="primary">rsmD</name>
    <name evidence="3" type="ORF">OCV99_02550</name>
</gene>
<dbReference type="PANTHER" id="PTHR43542:SF1">
    <property type="entry name" value="METHYLTRANSFERASE"/>
    <property type="match status" value="1"/>
</dbReference>
<comment type="caution">
    <text evidence="3">The sequence shown here is derived from an EMBL/GenBank/DDBJ whole genome shotgun (WGS) entry which is preliminary data.</text>
</comment>
<keyword evidence="2 3" id="KW-0808">Transferase</keyword>
<dbReference type="InterPro" id="IPR004398">
    <property type="entry name" value="RNA_MeTrfase_RsmD"/>
</dbReference>
<dbReference type="GO" id="GO:0052913">
    <property type="term" value="F:16S rRNA (guanine(966)-N(2))-methyltransferase activity"/>
    <property type="evidence" value="ECO:0007669"/>
    <property type="project" value="UniProtKB-EC"/>
</dbReference>
<dbReference type="InterPro" id="IPR002052">
    <property type="entry name" value="DNA_methylase_N6_adenine_CS"/>
</dbReference>
<dbReference type="EC" id="2.1.1.171" evidence="3"/>